<evidence type="ECO:0000256" key="9">
    <source>
        <dbReference type="ARBA" id="ARBA00034290"/>
    </source>
</evidence>
<keyword evidence="4" id="KW-0973">c-di-GMP</keyword>
<dbReference type="SUPFAM" id="SSF141868">
    <property type="entry name" value="EAL domain-like"/>
    <property type="match status" value="1"/>
</dbReference>
<dbReference type="InterPro" id="IPR050706">
    <property type="entry name" value="Cyclic-di-GMP_PDE-like"/>
</dbReference>
<dbReference type="EC" id="3.1.4.52" evidence="2"/>
<dbReference type="InterPro" id="IPR035919">
    <property type="entry name" value="EAL_sf"/>
</dbReference>
<keyword evidence="3" id="KW-1003">Cell membrane</keyword>
<keyword evidence="7 10" id="KW-1133">Transmembrane helix</keyword>
<evidence type="ECO:0000259" key="11">
    <source>
        <dbReference type="PROSITE" id="PS50883"/>
    </source>
</evidence>
<evidence type="ECO:0000256" key="3">
    <source>
        <dbReference type="ARBA" id="ARBA00022475"/>
    </source>
</evidence>
<name>A0ABW0QPE5_9GAMM</name>
<evidence type="ECO:0000256" key="2">
    <source>
        <dbReference type="ARBA" id="ARBA00012282"/>
    </source>
</evidence>
<dbReference type="PANTHER" id="PTHR33121:SF60">
    <property type="entry name" value="CYCLIC DI-GMP PHOSPHODIESTERASE PDEC-RELATED"/>
    <property type="match status" value="1"/>
</dbReference>
<evidence type="ECO:0000256" key="8">
    <source>
        <dbReference type="ARBA" id="ARBA00023136"/>
    </source>
</evidence>
<keyword evidence="5 10" id="KW-0812">Transmembrane</keyword>
<gene>
    <name evidence="12" type="ORF">ACFPPA_09830</name>
</gene>
<dbReference type="Pfam" id="PF00563">
    <property type="entry name" value="EAL"/>
    <property type="match status" value="1"/>
</dbReference>
<comment type="subcellular location">
    <subcellularLocation>
        <location evidence="1">Cell membrane</location>
        <topology evidence="1">Multi-pass membrane protein</topology>
    </subcellularLocation>
</comment>
<reference evidence="13" key="1">
    <citation type="journal article" date="2019" name="Int. J. Syst. Evol. Microbiol.">
        <title>The Global Catalogue of Microorganisms (GCM) 10K type strain sequencing project: providing services to taxonomists for standard genome sequencing and annotation.</title>
        <authorList>
            <consortium name="The Broad Institute Genomics Platform"/>
            <consortium name="The Broad Institute Genome Sequencing Center for Infectious Disease"/>
            <person name="Wu L."/>
            <person name="Ma J."/>
        </authorList>
    </citation>
    <scope>NUCLEOTIDE SEQUENCE [LARGE SCALE GENOMIC DNA]</scope>
    <source>
        <strain evidence="13">CGMCC 1.16619</strain>
    </source>
</reference>
<comment type="caution">
    <text evidence="12">The sequence shown here is derived from an EMBL/GenBank/DDBJ whole genome shotgun (WGS) entry which is preliminary data.</text>
</comment>
<dbReference type="PROSITE" id="PS50883">
    <property type="entry name" value="EAL"/>
    <property type="match status" value="1"/>
</dbReference>
<protein>
    <recommendedName>
        <fullName evidence="2">cyclic-guanylate-specific phosphodiesterase</fullName>
        <ecNumber evidence="2">3.1.4.52</ecNumber>
    </recommendedName>
</protein>
<evidence type="ECO:0000256" key="1">
    <source>
        <dbReference type="ARBA" id="ARBA00004651"/>
    </source>
</evidence>
<feature type="transmembrane region" description="Helical" evidence="10">
    <location>
        <begin position="237"/>
        <end position="262"/>
    </location>
</feature>
<sequence>MRSRKTTPIAVAITLLAVGLPVLAALWLAHRESRSEASAQTQFMAGEVLGRAEGMADQAMAAYRRMRALTTPPCSDTGRQQMIAIALDYSYLKAVGHVADDRVECSSFAPGGDGSRLGGFAYTSMSGVRIAPRADLGTGKRFLVLEKDDFVAAALPEVLVDLPFNRIHISSGVFGRSAGPRLAGNGTFDPAWRERLGQAHQATFVDGDNLVTIRVSSRYDLAGYSAIPATYLHARAVAFALVLVPIGLLLGGAGALASLYLVRKRASLPAVLRTALRKMEFVLHYQPIVELASGRMVGAEALLRWPRHDGSQVMRPDAVIRVAEDCGLIRRLTVYVLAQLATEAPAFIRQHPDGYISINLSPSDLHDEDILEQLRQLIETPGIAARNLVVEITEHSFLDPTRASRNITAIRALGIRVAIDDFGTGFSGLSHLATLKTDYLKIDKVFVDTIGTDSATSEVALHIVRIAHSLGLTVIAEGIESRLQADLLREQGVEYAQGWLFSHAQPMEALLRGQAAA</sequence>
<dbReference type="InterPro" id="IPR001633">
    <property type="entry name" value="EAL_dom"/>
</dbReference>
<dbReference type="Proteomes" id="UP001596114">
    <property type="component" value="Unassembled WGS sequence"/>
</dbReference>
<dbReference type="Gene3D" id="3.20.20.450">
    <property type="entry name" value="EAL domain"/>
    <property type="match status" value="1"/>
</dbReference>
<evidence type="ECO:0000256" key="6">
    <source>
        <dbReference type="ARBA" id="ARBA00022801"/>
    </source>
</evidence>
<proteinExistence type="predicted"/>
<dbReference type="SMART" id="SM00052">
    <property type="entry name" value="EAL"/>
    <property type="match status" value="1"/>
</dbReference>
<dbReference type="Pfam" id="PF12792">
    <property type="entry name" value="CSS-motif"/>
    <property type="match status" value="1"/>
</dbReference>
<comment type="catalytic activity">
    <reaction evidence="9">
        <text>3',3'-c-di-GMP + H2O = 5'-phosphoguanylyl(3'-&gt;5')guanosine + H(+)</text>
        <dbReference type="Rhea" id="RHEA:24902"/>
        <dbReference type="ChEBI" id="CHEBI:15377"/>
        <dbReference type="ChEBI" id="CHEBI:15378"/>
        <dbReference type="ChEBI" id="CHEBI:58754"/>
        <dbReference type="ChEBI" id="CHEBI:58805"/>
        <dbReference type="EC" id="3.1.4.52"/>
    </reaction>
</comment>
<evidence type="ECO:0000313" key="13">
    <source>
        <dbReference type="Proteomes" id="UP001596114"/>
    </source>
</evidence>
<evidence type="ECO:0000256" key="5">
    <source>
        <dbReference type="ARBA" id="ARBA00022692"/>
    </source>
</evidence>
<evidence type="ECO:0000313" key="12">
    <source>
        <dbReference type="EMBL" id="MFC5526042.1"/>
    </source>
</evidence>
<keyword evidence="8 10" id="KW-0472">Membrane</keyword>
<evidence type="ECO:0000256" key="4">
    <source>
        <dbReference type="ARBA" id="ARBA00022636"/>
    </source>
</evidence>
<evidence type="ECO:0000256" key="10">
    <source>
        <dbReference type="SAM" id="Phobius"/>
    </source>
</evidence>
<keyword evidence="13" id="KW-1185">Reference proteome</keyword>
<accession>A0ABW0QPE5</accession>
<dbReference type="CDD" id="cd01948">
    <property type="entry name" value="EAL"/>
    <property type="match status" value="1"/>
</dbReference>
<dbReference type="InterPro" id="IPR024744">
    <property type="entry name" value="CSS-motif_dom"/>
</dbReference>
<feature type="domain" description="EAL" evidence="11">
    <location>
        <begin position="265"/>
        <end position="517"/>
    </location>
</feature>
<evidence type="ECO:0000256" key="7">
    <source>
        <dbReference type="ARBA" id="ARBA00022989"/>
    </source>
</evidence>
<dbReference type="PANTHER" id="PTHR33121">
    <property type="entry name" value="CYCLIC DI-GMP PHOSPHODIESTERASE PDEF"/>
    <property type="match status" value="1"/>
</dbReference>
<keyword evidence="6" id="KW-0378">Hydrolase</keyword>
<organism evidence="12 13">
    <name type="scientific">Rhodanobacter ginsengisoli</name>
    <dbReference type="NCBI Taxonomy" id="418646"/>
    <lineage>
        <taxon>Bacteria</taxon>
        <taxon>Pseudomonadati</taxon>
        <taxon>Pseudomonadota</taxon>
        <taxon>Gammaproteobacteria</taxon>
        <taxon>Lysobacterales</taxon>
        <taxon>Rhodanobacteraceae</taxon>
        <taxon>Rhodanobacter</taxon>
    </lineage>
</organism>
<dbReference type="EMBL" id="JBHSNF010000002">
    <property type="protein sequence ID" value="MFC5526042.1"/>
    <property type="molecule type" value="Genomic_DNA"/>
</dbReference>